<reference evidence="2" key="3">
    <citation type="journal article" date="2017" name="Nature">
        <title>Genome sequence of the progenitor of the wheat D genome Aegilops tauschii.</title>
        <authorList>
            <person name="Luo M.C."/>
            <person name="Gu Y.Q."/>
            <person name="Puiu D."/>
            <person name="Wang H."/>
            <person name="Twardziok S.O."/>
            <person name="Deal K.R."/>
            <person name="Huo N."/>
            <person name="Zhu T."/>
            <person name="Wang L."/>
            <person name="Wang Y."/>
            <person name="McGuire P.E."/>
            <person name="Liu S."/>
            <person name="Long H."/>
            <person name="Ramasamy R.K."/>
            <person name="Rodriguez J.C."/>
            <person name="Van S.L."/>
            <person name="Yuan L."/>
            <person name="Wang Z."/>
            <person name="Xia Z."/>
            <person name="Xiao L."/>
            <person name="Anderson O.D."/>
            <person name="Ouyang S."/>
            <person name="Liang Y."/>
            <person name="Zimin A.V."/>
            <person name="Pertea G."/>
            <person name="Qi P."/>
            <person name="Bennetzen J.L."/>
            <person name="Dai X."/>
            <person name="Dawson M.W."/>
            <person name="Muller H.G."/>
            <person name="Kugler K."/>
            <person name="Rivarola-Duarte L."/>
            <person name="Spannagl M."/>
            <person name="Mayer K.F.X."/>
            <person name="Lu F.H."/>
            <person name="Bevan M.W."/>
            <person name="Leroy P."/>
            <person name="Li P."/>
            <person name="You F.M."/>
            <person name="Sun Q."/>
            <person name="Liu Z."/>
            <person name="Lyons E."/>
            <person name="Wicker T."/>
            <person name="Salzberg S.L."/>
            <person name="Devos K.M."/>
            <person name="Dvorak J."/>
        </authorList>
    </citation>
    <scope>NUCLEOTIDE SEQUENCE [LARGE SCALE GENOMIC DNA]</scope>
    <source>
        <strain evidence="2">cv. AL8/78</strain>
    </source>
</reference>
<evidence type="ECO:0000313" key="3">
    <source>
        <dbReference type="Proteomes" id="UP000015105"/>
    </source>
</evidence>
<organism evidence="2 3">
    <name type="scientific">Aegilops tauschii subsp. strangulata</name>
    <name type="common">Goatgrass</name>
    <dbReference type="NCBI Taxonomy" id="200361"/>
    <lineage>
        <taxon>Eukaryota</taxon>
        <taxon>Viridiplantae</taxon>
        <taxon>Streptophyta</taxon>
        <taxon>Embryophyta</taxon>
        <taxon>Tracheophyta</taxon>
        <taxon>Spermatophyta</taxon>
        <taxon>Magnoliopsida</taxon>
        <taxon>Liliopsida</taxon>
        <taxon>Poales</taxon>
        <taxon>Poaceae</taxon>
        <taxon>BOP clade</taxon>
        <taxon>Pooideae</taxon>
        <taxon>Triticodae</taxon>
        <taxon>Triticeae</taxon>
        <taxon>Triticinae</taxon>
        <taxon>Aegilops</taxon>
    </lineage>
</organism>
<name>A0A453NWE3_AEGTS</name>
<dbReference type="Gramene" id="AET6Gv20506100.14">
    <property type="protein sequence ID" value="AET6Gv20506100.14"/>
    <property type="gene ID" value="AET6Gv20506100"/>
</dbReference>
<reference evidence="2" key="5">
    <citation type="journal article" date="2021" name="G3 (Bethesda)">
        <title>Aegilops tauschii genome assembly Aet v5.0 features greater sequence contiguity and improved annotation.</title>
        <authorList>
            <person name="Wang L."/>
            <person name="Zhu T."/>
            <person name="Rodriguez J.C."/>
            <person name="Deal K.R."/>
            <person name="Dubcovsky J."/>
            <person name="McGuire P.E."/>
            <person name="Lux T."/>
            <person name="Spannagl M."/>
            <person name="Mayer K.F.X."/>
            <person name="Baldrich P."/>
            <person name="Meyers B.C."/>
            <person name="Huo N."/>
            <person name="Gu Y.Q."/>
            <person name="Zhou H."/>
            <person name="Devos K.M."/>
            <person name="Bennetzen J.L."/>
            <person name="Unver T."/>
            <person name="Budak H."/>
            <person name="Gulick P.J."/>
            <person name="Galiba G."/>
            <person name="Kalapos B."/>
            <person name="Nelson D.R."/>
            <person name="Li P."/>
            <person name="You F.M."/>
            <person name="Luo M.C."/>
            <person name="Dvorak J."/>
        </authorList>
    </citation>
    <scope>NUCLEOTIDE SEQUENCE [LARGE SCALE GENOMIC DNA]</scope>
    <source>
        <strain evidence="2">cv. AL8/78</strain>
    </source>
</reference>
<evidence type="ECO:0000256" key="1">
    <source>
        <dbReference type="SAM" id="MobiDB-lite"/>
    </source>
</evidence>
<sequence>GGCPAASPPPPRRGASRVPRGQRGRREGGGQYGEAPCPHEHREVKGLQRPIGRGAATSPAPRGPGAEAVNTARRCLSGGVRAPACARHDLAPAPPTWAGPRAACRPHPHHQANQRRPRRLRGCPDLTGSSTGMSILAALL</sequence>
<feature type="compositionally biased region" description="Pro residues" evidence="1">
    <location>
        <begin position="1"/>
        <end position="12"/>
    </location>
</feature>
<reference evidence="3" key="2">
    <citation type="journal article" date="2017" name="Nat. Plants">
        <title>The Aegilops tauschii genome reveals multiple impacts of transposons.</title>
        <authorList>
            <person name="Zhao G."/>
            <person name="Zou C."/>
            <person name="Li K."/>
            <person name="Wang K."/>
            <person name="Li T."/>
            <person name="Gao L."/>
            <person name="Zhang X."/>
            <person name="Wang H."/>
            <person name="Yang Z."/>
            <person name="Liu X."/>
            <person name="Jiang W."/>
            <person name="Mao L."/>
            <person name="Kong X."/>
            <person name="Jiao Y."/>
            <person name="Jia J."/>
        </authorList>
    </citation>
    <scope>NUCLEOTIDE SEQUENCE [LARGE SCALE GENOMIC DNA]</scope>
    <source>
        <strain evidence="3">cv. AL8/78</strain>
    </source>
</reference>
<keyword evidence="3" id="KW-1185">Reference proteome</keyword>
<feature type="region of interest" description="Disordered" evidence="1">
    <location>
        <begin position="1"/>
        <end position="68"/>
    </location>
</feature>
<protein>
    <submittedName>
        <fullName evidence="2">Uncharacterized protein</fullName>
    </submittedName>
</protein>
<proteinExistence type="predicted"/>
<reference evidence="3" key="1">
    <citation type="journal article" date="2014" name="Science">
        <title>Ancient hybridizations among the ancestral genomes of bread wheat.</title>
        <authorList>
            <consortium name="International Wheat Genome Sequencing Consortium,"/>
            <person name="Marcussen T."/>
            <person name="Sandve S.R."/>
            <person name="Heier L."/>
            <person name="Spannagl M."/>
            <person name="Pfeifer M."/>
            <person name="Jakobsen K.S."/>
            <person name="Wulff B.B."/>
            <person name="Steuernagel B."/>
            <person name="Mayer K.F."/>
            <person name="Olsen O.A."/>
        </authorList>
    </citation>
    <scope>NUCLEOTIDE SEQUENCE [LARGE SCALE GENOMIC DNA]</scope>
    <source>
        <strain evidence="3">cv. AL8/78</strain>
    </source>
</reference>
<feature type="compositionally biased region" description="Basic and acidic residues" evidence="1">
    <location>
        <begin position="37"/>
        <end position="46"/>
    </location>
</feature>
<accession>A0A453NWE3</accession>
<feature type="region of interest" description="Disordered" evidence="1">
    <location>
        <begin position="86"/>
        <end position="127"/>
    </location>
</feature>
<dbReference type="Proteomes" id="UP000015105">
    <property type="component" value="Chromosome 6D"/>
</dbReference>
<dbReference type="EnsemblPlants" id="AET6Gv20506100.14">
    <property type="protein sequence ID" value="AET6Gv20506100.14"/>
    <property type="gene ID" value="AET6Gv20506100"/>
</dbReference>
<reference evidence="2" key="4">
    <citation type="submission" date="2019-03" db="UniProtKB">
        <authorList>
            <consortium name="EnsemblPlants"/>
        </authorList>
    </citation>
    <scope>IDENTIFICATION</scope>
</reference>
<evidence type="ECO:0000313" key="2">
    <source>
        <dbReference type="EnsemblPlants" id="AET6Gv20506100.14"/>
    </source>
</evidence>
<feature type="compositionally biased region" description="Basic residues" evidence="1">
    <location>
        <begin position="104"/>
        <end position="121"/>
    </location>
</feature>
<dbReference type="AlphaFoldDB" id="A0A453NWE3"/>